<evidence type="ECO:0000313" key="1">
    <source>
        <dbReference type="EMBL" id="TFE47163.1"/>
    </source>
</evidence>
<proteinExistence type="predicted"/>
<accession>A0A4Y8NCA0</accession>
<dbReference type="InterPro" id="IPR008727">
    <property type="entry name" value="PAAR_motif"/>
</dbReference>
<reference evidence="1 2" key="1">
    <citation type="submission" date="2019-03" db="EMBL/GenBank/DDBJ databases">
        <title>Complete Genome Sequence of Paraburkholderia dipogonis ICMP 19430T, a Nitrogen-fixing Symbiont of the South African Invasive Legume Dipogon lignosus in New Zealand.</title>
        <authorList>
            <person name="De Meyer S.E."/>
        </authorList>
    </citation>
    <scope>NUCLEOTIDE SEQUENCE [LARGE SCALE GENOMIC DNA]</scope>
    <source>
        <strain evidence="1 2">ICMP 19430</strain>
    </source>
</reference>
<dbReference type="AlphaFoldDB" id="A0A4Y8NCA0"/>
<sequence>MYAFATLGARTERGGRVTPGSGNEYCGLPIACVGDIVTYADGSEAVIMDGAGYAAVIEGRPAALVGSSLSNGDRIVETPWGHLDTGLFIREGEEPPGLFDADWWPPRGELPQRFAVRGATTPRGGVLLEVTGDYEVRDVHRHVARIGDFVQTRTARARIVTGVGIPGDTKHAYGVVGSLLDNGDSINDSPHGEPRTSTAFVPVDEHGALIGEAA</sequence>
<name>A0A4Y8NCA0_9BURK</name>
<protein>
    <recommendedName>
        <fullName evidence="3">PAAR domain-containing protein</fullName>
    </recommendedName>
</protein>
<gene>
    <name evidence="1" type="ORF">E2553_05010</name>
</gene>
<evidence type="ECO:0000313" key="2">
    <source>
        <dbReference type="Proteomes" id="UP000297385"/>
    </source>
</evidence>
<dbReference type="Proteomes" id="UP000297385">
    <property type="component" value="Unassembled WGS sequence"/>
</dbReference>
<organism evidence="1 2">
    <name type="scientific">Paraburkholderia dipogonis</name>
    <dbReference type="NCBI Taxonomy" id="1211383"/>
    <lineage>
        <taxon>Bacteria</taxon>
        <taxon>Pseudomonadati</taxon>
        <taxon>Pseudomonadota</taxon>
        <taxon>Betaproteobacteria</taxon>
        <taxon>Burkholderiales</taxon>
        <taxon>Burkholderiaceae</taxon>
        <taxon>Paraburkholderia</taxon>
    </lineage>
</organism>
<dbReference type="Pfam" id="PF05488">
    <property type="entry name" value="PAAR_motif"/>
    <property type="match status" value="1"/>
</dbReference>
<dbReference type="GeneID" id="97305478"/>
<comment type="caution">
    <text evidence="1">The sequence shown here is derived from an EMBL/GenBank/DDBJ whole genome shotgun (WGS) entry which is preliminary data.</text>
</comment>
<dbReference type="EMBL" id="SNVI01000001">
    <property type="protein sequence ID" value="TFE47163.1"/>
    <property type="molecule type" value="Genomic_DNA"/>
</dbReference>
<dbReference type="RefSeq" id="WP_134458876.1">
    <property type="nucleotide sequence ID" value="NZ_JBHMFL010000046.1"/>
</dbReference>
<evidence type="ECO:0008006" key="3">
    <source>
        <dbReference type="Google" id="ProtNLM"/>
    </source>
</evidence>